<sequence>MFFFKKAQHRRTGNQLLRSAILGFRFVHSDLPELRVRYPHAGGDATVGIQASGRDHGSCQNKLSFHQSGSQNFSTFSCITWINFDAAIFGKERNMGCGIIVRDSEGSVLAVLSKKIYGITNPEHVEEAISAGEAARFGYDCGFNFVQMEGDAKLIINALNSSEEILSAIGEIIDDVKRIAHCFDTFQHIKRSGNEAAHGLAKFAYSLTEALILMGEVPPVVMPSILKDCNIFNQ</sequence>
<dbReference type="Proteomes" id="UP001187471">
    <property type="component" value="Unassembled WGS sequence"/>
</dbReference>
<dbReference type="GO" id="GO:0004523">
    <property type="term" value="F:RNA-DNA hybrid ribonuclease activity"/>
    <property type="evidence" value="ECO:0007669"/>
    <property type="project" value="InterPro"/>
</dbReference>
<evidence type="ECO:0000313" key="3">
    <source>
        <dbReference type="Proteomes" id="UP001187471"/>
    </source>
</evidence>
<dbReference type="InterPro" id="IPR044730">
    <property type="entry name" value="RNase_H-like_dom_plant"/>
</dbReference>
<evidence type="ECO:0000313" key="2">
    <source>
        <dbReference type="EMBL" id="KAK2975701.1"/>
    </source>
</evidence>
<dbReference type="InterPro" id="IPR012337">
    <property type="entry name" value="RNaseH-like_sf"/>
</dbReference>
<protein>
    <recommendedName>
        <fullName evidence="1">RNase H type-1 domain-containing protein</fullName>
    </recommendedName>
</protein>
<dbReference type="AlphaFoldDB" id="A0AA88RBF0"/>
<dbReference type="EMBL" id="JAVXUO010002165">
    <property type="protein sequence ID" value="KAK2975701.1"/>
    <property type="molecule type" value="Genomic_DNA"/>
</dbReference>
<dbReference type="Gene3D" id="3.30.420.10">
    <property type="entry name" value="Ribonuclease H-like superfamily/Ribonuclease H"/>
    <property type="match status" value="1"/>
</dbReference>
<keyword evidence="3" id="KW-1185">Reference proteome</keyword>
<dbReference type="GO" id="GO:0003676">
    <property type="term" value="F:nucleic acid binding"/>
    <property type="evidence" value="ECO:0007669"/>
    <property type="project" value="InterPro"/>
</dbReference>
<dbReference type="InterPro" id="IPR052929">
    <property type="entry name" value="RNase_H-like_EbsB-rel"/>
</dbReference>
<gene>
    <name evidence="2" type="ORF">RJ640_010760</name>
</gene>
<organism evidence="2 3">
    <name type="scientific">Escallonia rubra</name>
    <dbReference type="NCBI Taxonomy" id="112253"/>
    <lineage>
        <taxon>Eukaryota</taxon>
        <taxon>Viridiplantae</taxon>
        <taxon>Streptophyta</taxon>
        <taxon>Embryophyta</taxon>
        <taxon>Tracheophyta</taxon>
        <taxon>Spermatophyta</taxon>
        <taxon>Magnoliopsida</taxon>
        <taxon>eudicotyledons</taxon>
        <taxon>Gunneridae</taxon>
        <taxon>Pentapetalae</taxon>
        <taxon>asterids</taxon>
        <taxon>campanulids</taxon>
        <taxon>Escalloniales</taxon>
        <taxon>Escalloniaceae</taxon>
        <taxon>Escallonia</taxon>
    </lineage>
</organism>
<comment type="caution">
    <text evidence="2">The sequence shown here is derived from an EMBL/GenBank/DDBJ whole genome shotgun (WGS) entry which is preliminary data.</text>
</comment>
<dbReference type="InterPro" id="IPR002156">
    <property type="entry name" value="RNaseH_domain"/>
</dbReference>
<reference evidence="2" key="1">
    <citation type="submission" date="2022-12" db="EMBL/GenBank/DDBJ databases">
        <title>Draft genome assemblies for two species of Escallonia (Escalloniales).</title>
        <authorList>
            <person name="Chanderbali A."/>
            <person name="Dervinis C."/>
            <person name="Anghel I."/>
            <person name="Soltis D."/>
            <person name="Soltis P."/>
            <person name="Zapata F."/>
        </authorList>
    </citation>
    <scope>NUCLEOTIDE SEQUENCE</scope>
    <source>
        <strain evidence="2">UCBG92.1500</strain>
        <tissue evidence="2">Leaf</tissue>
    </source>
</reference>
<dbReference type="Pfam" id="PF13456">
    <property type="entry name" value="RVT_3"/>
    <property type="match status" value="1"/>
</dbReference>
<dbReference type="CDD" id="cd06222">
    <property type="entry name" value="RNase_H_like"/>
    <property type="match status" value="1"/>
</dbReference>
<proteinExistence type="predicted"/>
<accession>A0AA88RBF0</accession>
<dbReference type="InterPro" id="IPR036397">
    <property type="entry name" value="RNaseH_sf"/>
</dbReference>
<evidence type="ECO:0000259" key="1">
    <source>
        <dbReference type="Pfam" id="PF13456"/>
    </source>
</evidence>
<feature type="domain" description="RNase H type-1" evidence="1">
    <location>
        <begin position="83"/>
        <end position="204"/>
    </location>
</feature>
<dbReference type="PANTHER" id="PTHR47074">
    <property type="entry name" value="BNAC02G40300D PROTEIN"/>
    <property type="match status" value="1"/>
</dbReference>
<dbReference type="PANTHER" id="PTHR47074:SF48">
    <property type="entry name" value="POLYNUCLEOTIDYL TRANSFERASE, RIBONUCLEASE H-LIKE SUPERFAMILY PROTEIN"/>
    <property type="match status" value="1"/>
</dbReference>
<dbReference type="SUPFAM" id="SSF53098">
    <property type="entry name" value="Ribonuclease H-like"/>
    <property type="match status" value="1"/>
</dbReference>
<name>A0AA88RBF0_9ASTE</name>